<evidence type="ECO:0000256" key="1">
    <source>
        <dbReference type="SAM" id="SignalP"/>
    </source>
</evidence>
<evidence type="ECO:0000313" key="3">
    <source>
        <dbReference type="Proteomes" id="UP000325313"/>
    </source>
</evidence>
<accession>A0A5B0LIT7</accession>
<organism evidence="2 3">
    <name type="scientific">Puccinia graminis f. sp. tritici</name>
    <dbReference type="NCBI Taxonomy" id="56615"/>
    <lineage>
        <taxon>Eukaryota</taxon>
        <taxon>Fungi</taxon>
        <taxon>Dikarya</taxon>
        <taxon>Basidiomycota</taxon>
        <taxon>Pucciniomycotina</taxon>
        <taxon>Pucciniomycetes</taxon>
        <taxon>Pucciniales</taxon>
        <taxon>Pucciniaceae</taxon>
        <taxon>Puccinia</taxon>
    </lineage>
</organism>
<reference evidence="2 3" key="1">
    <citation type="submission" date="2019-05" db="EMBL/GenBank/DDBJ databases">
        <title>Emergence of the Ug99 lineage of the wheat stem rust pathogen through somatic hybridization.</title>
        <authorList>
            <person name="Li F."/>
            <person name="Upadhyaya N.M."/>
            <person name="Sperschneider J."/>
            <person name="Matny O."/>
            <person name="Nguyen-Phuc H."/>
            <person name="Mago R."/>
            <person name="Raley C."/>
            <person name="Miller M.E."/>
            <person name="Silverstein K.A.T."/>
            <person name="Henningsen E."/>
            <person name="Hirsch C.D."/>
            <person name="Visser B."/>
            <person name="Pretorius Z.A."/>
            <person name="Steffenson B.J."/>
            <person name="Schwessinger B."/>
            <person name="Dodds P.N."/>
            <person name="Figueroa M."/>
        </authorList>
    </citation>
    <scope>NUCLEOTIDE SEQUENCE [LARGE SCALE GENOMIC DNA]</scope>
    <source>
        <strain evidence="2 3">Ug99</strain>
    </source>
</reference>
<protein>
    <submittedName>
        <fullName evidence="2">Uncharacterized protein</fullName>
    </submittedName>
</protein>
<name>A0A5B0LIT7_PUCGR</name>
<keyword evidence="1" id="KW-0732">Signal</keyword>
<dbReference type="Proteomes" id="UP000325313">
    <property type="component" value="Unassembled WGS sequence"/>
</dbReference>
<dbReference type="AlphaFoldDB" id="A0A5B0LIT7"/>
<evidence type="ECO:0000313" key="2">
    <source>
        <dbReference type="EMBL" id="KAA1064016.1"/>
    </source>
</evidence>
<comment type="caution">
    <text evidence="2">The sequence shown here is derived from an EMBL/GenBank/DDBJ whole genome shotgun (WGS) entry which is preliminary data.</text>
</comment>
<sequence length="116" mass="12854">MQSFNLFIVFAVLLINTQFYGANAFGCPNPGAPANRKFAYCTRTITAAEHKADPSLKDFTMFKEFLKLGDDYTCSKKVLKGKPAEFSYCCDVEGQVGQVLGSPESMWTNKCSQVTK</sequence>
<dbReference type="EMBL" id="VDEP01000517">
    <property type="protein sequence ID" value="KAA1064016.1"/>
    <property type="molecule type" value="Genomic_DNA"/>
</dbReference>
<gene>
    <name evidence="2" type="ORF">PGTUg99_008093</name>
</gene>
<feature type="chain" id="PRO_5022784758" evidence="1">
    <location>
        <begin position="25"/>
        <end position="116"/>
    </location>
</feature>
<feature type="signal peptide" evidence="1">
    <location>
        <begin position="1"/>
        <end position="24"/>
    </location>
</feature>
<proteinExistence type="predicted"/>